<name>A0A2A2L1D3_9BILA</name>
<dbReference type="GO" id="GO:0042760">
    <property type="term" value="P:very long-chain fatty acid catabolic process"/>
    <property type="evidence" value="ECO:0007669"/>
    <property type="project" value="TreeGrafter"/>
</dbReference>
<dbReference type="EMBL" id="LIAE01007328">
    <property type="protein sequence ID" value="PAV79974.1"/>
    <property type="molecule type" value="Genomic_DNA"/>
</dbReference>
<keyword evidence="8" id="KW-1185">Reference proteome</keyword>
<dbReference type="GO" id="GO:0015910">
    <property type="term" value="P:long-chain fatty acid import into peroxisome"/>
    <property type="evidence" value="ECO:0007669"/>
    <property type="project" value="TreeGrafter"/>
</dbReference>
<feature type="transmembrane region" description="Helical" evidence="5">
    <location>
        <begin position="44"/>
        <end position="68"/>
    </location>
</feature>
<dbReference type="STRING" id="2018661.A0A2A2L1D3"/>
<reference evidence="7 8" key="1">
    <citation type="journal article" date="2017" name="Curr. Biol.">
        <title>Genome architecture and evolution of a unichromosomal asexual nematode.</title>
        <authorList>
            <person name="Fradin H."/>
            <person name="Zegar C."/>
            <person name="Gutwein M."/>
            <person name="Lucas J."/>
            <person name="Kovtun M."/>
            <person name="Corcoran D."/>
            <person name="Baugh L.R."/>
            <person name="Kiontke K."/>
            <person name="Gunsalus K."/>
            <person name="Fitch D.H."/>
            <person name="Piano F."/>
        </authorList>
    </citation>
    <scope>NUCLEOTIDE SEQUENCE [LARGE SCALE GENOMIC DNA]</scope>
    <source>
        <strain evidence="7">PF1309</strain>
    </source>
</reference>
<evidence type="ECO:0000256" key="3">
    <source>
        <dbReference type="ARBA" id="ARBA00022989"/>
    </source>
</evidence>
<evidence type="ECO:0000313" key="8">
    <source>
        <dbReference type="Proteomes" id="UP000218231"/>
    </source>
</evidence>
<evidence type="ECO:0000313" key="7">
    <source>
        <dbReference type="EMBL" id="PAV79974.1"/>
    </source>
</evidence>
<keyword evidence="2 5" id="KW-0812">Transmembrane</keyword>
<keyword evidence="3 5" id="KW-1133">Transmembrane helix</keyword>
<dbReference type="OrthoDB" id="422637at2759"/>
<dbReference type="Pfam" id="PF06472">
    <property type="entry name" value="ABC_membrane_2"/>
    <property type="match status" value="1"/>
</dbReference>
<proteinExistence type="predicted"/>
<dbReference type="GO" id="GO:0007031">
    <property type="term" value="P:peroxisome organization"/>
    <property type="evidence" value="ECO:0007669"/>
    <property type="project" value="TreeGrafter"/>
</dbReference>
<dbReference type="GO" id="GO:0140359">
    <property type="term" value="F:ABC-type transporter activity"/>
    <property type="evidence" value="ECO:0007669"/>
    <property type="project" value="InterPro"/>
</dbReference>
<evidence type="ECO:0000256" key="4">
    <source>
        <dbReference type="ARBA" id="ARBA00023136"/>
    </source>
</evidence>
<evidence type="ECO:0000256" key="2">
    <source>
        <dbReference type="ARBA" id="ARBA00022692"/>
    </source>
</evidence>
<keyword evidence="4 5" id="KW-0472">Membrane</keyword>
<dbReference type="PANTHER" id="PTHR11384">
    <property type="entry name" value="ATP-BINDING CASSETTE, SUB-FAMILY D MEMBER"/>
    <property type="match status" value="1"/>
</dbReference>
<gene>
    <name evidence="7" type="ORF">WR25_16448</name>
</gene>
<dbReference type="PANTHER" id="PTHR11384:SF59">
    <property type="entry name" value="LYSOSOMAL COBALAMIN TRANSPORTER ABCD4"/>
    <property type="match status" value="1"/>
</dbReference>
<feature type="transmembrane region" description="Helical" evidence="5">
    <location>
        <begin position="12"/>
        <end position="32"/>
    </location>
</feature>
<organism evidence="7 8">
    <name type="scientific">Diploscapter pachys</name>
    <dbReference type="NCBI Taxonomy" id="2018661"/>
    <lineage>
        <taxon>Eukaryota</taxon>
        <taxon>Metazoa</taxon>
        <taxon>Ecdysozoa</taxon>
        <taxon>Nematoda</taxon>
        <taxon>Chromadorea</taxon>
        <taxon>Rhabditida</taxon>
        <taxon>Rhabditina</taxon>
        <taxon>Rhabditomorpha</taxon>
        <taxon>Rhabditoidea</taxon>
        <taxon>Rhabditidae</taxon>
        <taxon>Diploscapter</taxon>
    </lineage>
</organism>
<evidence type="ECO:0000259" key="6">
    <source>
        <dbReference type="Pfam" id="PF06472"/>
    </source>
</evidence>
<feature type="domain" description="ABC transmembrane type-1" evidence="6">
    <location>
        <begin position="2"/>
        <end position="120"/>
    </location>
</feature>
<evidence type="ECO:0000256" key="5">
    <source>
        <dbReference type="SAM" id="Phobius"/>
    </source>
</evidence>
<dbReference type="GO" id="GO:0005524">
    <property type="term" value="F:ATP binding"/>
    <property type="evidence" value="ECO:0007669"/>
    <property type="project" value="InterPro"/>
</dbReference>
<protein>
    <recommendedName>
        <fullName evidence="6">ABC transmembrane type-1 domain-containing protein</fullName>
    </recommendedName>
</protein>
<dbReference type="Proteomes" id="UP000218231">
    <property type="component" value="Unassembled WGS sequence"/>
</dbReference>
<accession>A0A2A2L1D3</accession>
<dbReference type="GO" id="GO:0006635">
    <property type="term" value="P:fatty acid beta-oxidation"/>
    <property type="evidence" value="ECO:0007669"/>
    <property type="project" value="TreeGrafter"/>
</dbReference>
<dbReference type="InterPro" id="IPR050835">
    <property type="entry name" value="ABC_transporter_sub-D"/>
</dbReference>
<dbReference type="InterPro" id="IPR011527">
    <property type="entry name" value="ABC1_TM_dom"/>
</dbReference>
<keyword evidence="1" id="KW-0813">Transport</keyword>
<dbReference type="AlphaFoldDB" id="A0A2A2L1D3"/>
<comment type="caution">
    <text evidence="7">The sequence shown here is derived from an EMBL/GenBank/DDBJ whole genome shotgun (WGS) entry which is preliminary data.</text>
</comment>
<sequence length="159" mass="18392">MTQDVEKACRILCTDLLGPVVLSPFIILFYTYRTYASSGWYGPVAIYAYFTLMTIANKFLLSPIVNLVNEQEKKEGDLRQRHMEVRANVESVAFYRSGLLENVLANQKLNTLLNTQVLLIGENTSIFQNRAIRLVSLLHDSLFRPKFEFLLLHEYRLSR</sequence>
<dbReference type="GO" id="GO:0005778">
    <property type="term" value="C:peroxisomal membrane"/>
    <property type="evidence" value="ECO:0007669"/>
    <property type="project" value="TreeGrafter"/>
</dbReference>
<dbReference type="GO" id="GO:0005324">
    <property type="term" value="F:long-chain fatty acid transmembrane transporter activity"/>
    <property type="evidence" value="ECO:0007669"/>
    <property type="project" value="TreeGrafter"/>
</dbReference>
<evidence type="ECO:0000256" key="1">
    <source>
        <dbReference type="ARBA" id="ARBA00022448"/>
    </source>
</evidence>